<protein>
    <submittedName>
        <fullName evidence="10">Fimbria/pilus periplasmic chaperone</fullName>
    </submittedName>
</protein>
<reference evidence="10 11" key="1">
    <citation type="submission" date="2019-12" db="EMBL/GenBank/DDBJ databases">
        <title>Complete genome sequence of Pseudomonas stutzeri.</title>
        <authorList>
            <person name="Lim S.R."/>
            <person name="Kim J.H."/>
        </authorList>
    </citation>
    <scope>NUCLEOTIDE SEQUENCE [LARGE SCALE GENOMIC DNA]</scope>
    <source>
        <strain evidence="10 11">PM101005</strain>
    </source>
</reference>
<dbReference type="InterPro" id="IPR018046">
    <property type="entry name" value="Pili_assmbl_chaperone_CS"/>
</dbReference>
<dbReference type="EMBL" id="CP046902">
    <property type="protein sequence ID" value="QGZ28608.1"/>
    <property type="molecule type" value="Genomic_DNA"/>
</dbReference>
<keyword evidence="3 7" id="KW-0732">Signal</keyword>
<dbReference type="Proteomes" id="UP000438983">
    <property type="component" value="Chromosome"/>
</dbReference>
<evidence type="ECO:0000313" key="11">
    <source>
        <dbReference type="Proteomes" id="UP000438983"/>
    </source>
</evidence>
<dbReference type="InterPro" id="IPR001829">
    <property type="entry name" value="Pili_assmbl_chaperone_bac"/>
</dbReference>
<dbReference type="SUPFAM" id="SSF49584">
    <property type="entry name" value="Periplasmic chaperone C-domain"/>
    <property type="match status" value="1"/>
</dbReference>
<feature type="domain" description="Pili assembly chaperone N-terminal" evidence="8">
    <location>
        <begin position="25"/>
        <end position="142"/>
    </location>
</feature>
<evidence type="ECO:0000256" key="2">
    <source>
        <dbReference type="ARBA" id="ARBA00007399"/>
    </source>
</evidence>
<dbReference type="InterPro" id="IPR016148">
    <property type="entry name" value="Pili_assmbl_chaperone_C"/>
</dbReference>
<feature type="chain" id="PRO_5026126606" evidence="7">
    <location>
        <begin position="22"/>
        <end position="241"/>
    </location>
</feature>
<feature type="domain" description="Pili assembly chaperone C-terminal" evidence="9">
    <location>
        <begin position="169"/>
        <end position="230"/>
    </location>
</feature>
<accession>A0A6I6LEA4</accession>
<dbReference type="InterPro" id="IPR050643">
    <property type="entry name" value="Periplasmic_pilus_chap"/>
</dbReference>
<dbReference type="RefSeq" id="WP_158186212.1">
    <property type="nucleotide sequence ID" value="NZ_CP046902.1"/>
</dbReference>
<comment type="similarity">
    <text evidence="2 6">Belongs to the periplasmic pilus chaperone family.</text>
</comment>
<dbReference type="SUPFAM" id="SSF49354">
    <property type="entry name" value="PapD-like"/>
    <property type="match status" value="1"/>
</dbReference>
<dbReference type="PANTHER" id="PTHR30251:SF7">
    <property type="entry name" value="FIMBRIAE CHAPARONE"/>
    <property type="match status" value="1"/>
</dbReference>
<keyword evidence="5 6" id="KW-0143">Chaperone</keyword>
<proteinExistence type="inferred from homology"/>
<evidence type="ECO:0000256" key="1">
    <source>
        <dbReference type="ARBA" id="ARBA00004418"/>
    </source>
</evidence>
<evidence type="ECO:0000259" key="9">
    <source>
        <dbReference type="Pfam" id="PF02753"/>
    </source>
</evidence>
<dbReference type="Pfam" id="PF02753">
    <property type="entry name" value="PapD_C"/>
    <property type="match status" value="1"/>
</dbReference>
<dbReference type="PROSITE" id="PS00635">
    <property type="entry name" value="PILI_CHAPERONE"/>
    <property type="match status" value="1"/>
</dbReference>
<dbReference type="GO" id="GO:0030288">
    <property type="term" value="C:outer membrane-bounded periplasmic space"/>
    <property type="evidence" value="ECO:0007669"/>
    <property type="project" value="InterPro"/>
</dbReference>
<dbReference type="PANTHER" id="PTHR30251">
    <property type="entry name" value="PILUS ASSEMBLY CHAPERONE"/>
    <property type="match status" value="1"/>
</dbReference>
<feature type="signal peptide" evidence="7">
    <location>
        <begin position="1"/>
        <end position="21"/>
    </location>
</feature>
<evidence type="ECO:0000313" key="10">
    <source>
        <dbReference type="EMBL" id="QGZ28608.1"/>
    </source>
</evidence>
<dbReference type="PRINTS" id="PR00969">
    <property type="entry name" value="CHAPERONPILI"/>
</dbReference>
<dbReference type="GO" id="GO:0071555">
    <property type="term" value="P:cell wall organization"/>
    <property type="evidence" value="ECO:0007669"/>
    <property type="project" value="InterPro"/>
</dbReference>
<dbReference type="Gene3D" id="2.60.40.10">
    <property type="entry name" value="Immunoglobulins"/>
    <property type="match status" value="2"/>
</dbReference>
<sequence>MSLRRLFILLALLVCTTLSHAGLLAGSTRVIYNAGERERSLMLANTNDYPVVVQTWIDQGEGNPDNAQAPFIVLPAVFRLQPNGIQGLRILFGGDALPDDRESVYWLNLYEIPPTASETRAPAQIDMAMNTQLKIFYRPAGLTPEPAEAPPRLEFSLRQEGEQWFLQCRNPTPFHASFAGLTVEGDGRVLEAEQEMDMMTSPFAERRYRLGAEPPPAGARLRFWLINDAGFPVEHEAALAR</sequence>
<dbReference type="Pfam" id="PF00345">
    <property type="entry name" value="PapD_N"/>
    <property type="match status" value="1"/>
</dbReference>
<evidence type="ECO:0000259" key="8">
    <source>
        <dbReference type="Pfam" id="PF00345"/>
    </source>
</evidence>
<dbReference type="AlphaFoldDB" id="A0A6I6LEA4"/>
<evidence type="ECO:0000256" key="5">
    <source>
        <dbReference type="ARBA" id="ARBA00023186"/>
    </source>
</evidence>
<dbReference type="OrthoDB" id="9131059at2"/>
<evidence type="ECO:0000256" key="7">
    <source>
        <dbReference type="SAM" id="SignalP"/>
    </source>
</evidence>
<dbReference type="InterPro" id="IPR036316">
    <property type="entry name" value="Pili_assmbl_chap_C_dom_sf"/>
</dbReference>
<dbReference type="InterPro" id="IPR016147">
    <property type="entry name" value="Pili_assmbl_chaperone_N"/>
</dbReference>
<evidence type="ECO:0000256" key="6">
    <source>
        <dbReference type="RuleBase" id="RU003918"/>
    </source>
</evidence>
<evidence type="ECO:0000256" key="4">
    <source>
        <dbReference type="ARBA" id="ARBA00022764"/>
    </source>
</evidence>
<gene>
    <name evidence="10" type="ORF">GQA94_00485</name>
</gene>
<dbReference type="InterPro" id="IPR013783">
    <property type="entry name" value="Ig-like_fold"/>
</dbReference>
<name>A0A6I6LEA4_STUST</name>
<comment type="subcellular location">
    <subcellularLocation>
        <location evidence="1 6">Periplasm</location>
    </subcellularLocation>
</comment>
<keyword evidence="4" id="KW-0574">Periplasm</keyword>
<organism evidence="10 11">
    <name type="scientific">Stutzerimonas stutzeri</name>
    <name type="common">Pseudomonas stutzeri</name>
    <dbReference type="NCBI Taxonomy" id="316"/>
    <lineage>
        <taxon>Bacteria</taxon>
        <taxon>Pseudomonadati</taxon>
        <taxon>Pseudomonadota</taxon>
        <taxon>Gammaproteobacteria</taxon>
        <taxon>Pseudomonadales</taxon>
        <taxon>Pseudomonadaceae</taxon>
        <taxon>Stutzerimonas</taxon>
    </lineage>
</organism>
<dbReference type="InterPro" id="IPR008962">
    <property type="entry name" value="PapD-like_sf"/>
</dbReference>
<evidence type="ECO:0000256" key="3">
    <source>
        <dbReference type="ARBA" id="ARBA00022729"/>
    </source>
</evidence>